<name>A0A1Q5Q3V1_9ACTO</name>
<accession>A0A1Q5Q3V1</accession>
<feature type="binding site" evidence="11">
    <location>
        <position position="46"/>
    </location>
    <ligand>
        <name>NADP(+)</name>
        <dbReference type="ChEBI" id="CHEBI:58349"/>
    </ligand>
</feature>
<dbReference type="InterPro" id="IPR035904">
    <property type="entry name" value="Chorismate_synth_AroC_sf"/>
</dbReference>
<dbReference type="SUPFAM" id="SSF103263">
    <property type="entry name" value="Chorismate synthase, AroC"/>
    <property type="match status" value="1"/>
</dbReference>
<comment type="subunit">
    <text evidence="11">Homotetramer.</text>
</comment>
<dbReference type="HAMAP" id="MF_00300">
    <property type="entry name" value="Chorismate_synth"/>
    <property type="match status" value="1"/>
</dbReference>
<feature type="binding site" evidence="11">
    <location>
        <begin position="310"/>
        <end position="314"/>
    </location>
    <ligand>
        <name>FMN</name>
        <dbReference type="ChEBI" id="CHEBI:58210"/>
    </ligand>
</feature>
<keyword evidence="10 11" id="KW-0456">Lyase</keyword>
<dbReference type="EMBL" id="MQVR01000020">
    <property type="protein sequence ID" value="OKL54310.1"/>
    <property type="molecule type" value="Genomic_DNA"/>
</dbReference>
<evidence type="ECO:0000256" key="1">
    <source>
        <dbReference type="ARBA" id="ARBA00005044"/>
    </source>
</evidence>
<comment type="cofactor">
    <cofactor evidence="11">
        <name>FMNH2</name>
        <dbReference type="ChEBI" id="CHEBI:57618"/>
    </cofactor>
    <text evidence="11">Reduced FMN (FMNH(2)).</text>
</comment>
<evidence type="ECO:0000256" key="5">
    <source>
        <dbReference type="ARBA" id="ARBA00022630"/>
    </source>
</evidence>
<proteinExistence type="inferred from homology"/>
<dbReference type="FunFam" id="3.60.150.10:FF:000002">
    <property type="entry name" value="Chorismate synthase"/>
    <property type="match status" value="1"/>
</dbReference>
<organism evidence="12 13">
    <name type="scientific">Bowdeniella nasicola</name>
    <dbReference type="NCBI Taxonomy" id="208480"/>
    <lineage>
        <taxon>Bacteria</taxon>
        <taxon>Bacillati</taxon>
        <taxon>Actinomycetota</taxon>
        <taxon>Actinomycetes</taxon>
        <taxon>Actinomycetales</taxon>
        <taxon>Actinomycetaceae</taxon>
        <taxon>Bowdeniella</taxon>
    </lineage>
</organism>
<evidence type="ECO:0000256" key="6">
    <source>
        <dbReference type="ARBA" id="ARBA00022643"/>
    </source>
</evidence>
<dbReference type="GO" id="GO:0008652">
    <property type="term" value="P:amino acid biosynthetic process"/>
    <property type="evidence" value="ECO:0007669"/>
    <property type="project" value="UniProtKB-KW"/>
</dbReference>
<dbReference type="InterPro" id="IPR020541">
    <property type="entry name" value="Chorismate_synthase_CS"/>
</dbReference>
<keyword evidence="6 11" id="KW-0288">FMN</keyword>
<dbReference type="GO" id="GO:0009073">
    <property type="term" value="P:aromatic amino acid family biosynthetic process"/>
    <property type="evidence" value="ECO:0007669"/>
    <property type="project" value="UniProtKB-KW"/>
</dbReference>
<dbReference type="Proteomes" id="UP000185628">
    <property type="component" value="Unassembled WGS sequence"/>
</dbReference>
<evidence type="ECO:0000256" key="3">
    <source>
        <dbReference type="ARBA" id="ARBA00013036"/>
    </source>
</evidence>
<comment type="similarity">
    <text evidence="2 11">Belongs to the chorismate synthase family.</text>
</comment>
<keyword evidence="8 11" id="KW-0521">NADP</keyword>
<comment type="function">
    <text evidence="11">Catalyzes the anti-1,4-elimination of the C-3 phosphate and the C-6 proR hydrogen from 5-enolpyruvylshikimate-3-phosphate (EPSP) to yield chorismate, which is the branch point compound that serves as the starting substrate for the three terminal pathways of aromatic amino acid biosynthesis. This reaction introduces a second double bond into the aromatic ring system.</text>
</comment>
<dbReference type="InterPro" id="IPR000453">
    <property type="entry name" value="Chorismate_synth"/>
</dbReference>
<protein>
    <recommendedName>
        <fullName evidence="3 11">Chorismate synthase</fullName>
        <shortName evidence="11">CS</shortName>
        <ecNumber evidence="3 11">4.2.3.5</ecNumber>
    </recommendedName>
    <alternativeName>
        <fullName evidence="11">5-enolpyruvylshikimate-3-phosphate phospholyase</fullName>
    </alternativeName>
</protein>
<dbReference type="PANTHER" id="PTHR21085">
    <property type="entry name" value="CHORISMATE SYNTHASE"/>
    <property type="match status" value="1"/>
</dbReference>
<keyword evidence="9 11" id="KW-0057">Aromatic amino acid biosynthesis</keyword>
<feature type="binding site" evidence="11">
    <location>
        <begin position="255"/>
        <end position="256"/>
    </location>
    <ligand>
        <name>FMN</name>
        <dbReference type="ChEBI" id="CHEBI:58210"/>
    </ligand>
</feature>
<dbReference type="AlphaFoldDB" id="A0A1Q5Q3V1"/>
<dbReference type="NCBIfam" id="TIGR00033">
    <property type="entry name" value="aroC"/>
    <property type="match status" value="1"/>
</dbReference>
<dbReference type="GO" id="GO:0010181">
    <property type="term" value="F:FMN binding"/>
    <property type="evidence" value="ECO:0007669"/>
    <property type="project" value="TreeGrafter"/>
</dbReference>
<dbReference type="EC" id="4.2.3.5" evidence="3 11"/>
<dbReference type="PROSITE" id="PS00788">
    <property type="entry name" value="CHORISMATE_SYNTHASE_2"/>
    <property type="match status" value="1"/>
</dbReference>
<gene>
    <name evidence="11" type="primary">aroC</name>
    <name evidence="12" type="ORF">BSZ39_04915</name>
</gene>
<keyword evidence="13" id="KW-1185">Reference proteome</keyword>
<feature type="binding site" evidence="11">
    <location>
        <position position="336"/>
    </location>
    <ligand>
        <name>FMN</name>
        <dbReference type="ChEBI" id="CHEBI:58210"/>
    </ligand>
</feature>
<dbReference type="PIRSF" id="PIRSF001456">
    <property type="entry name" value="Chorismate_synth"/>
    <property type="match status" value="1"/>
</dbReference>
<dbReference type="GO" id="GO:0004107">
    <property type="term" value="F:chorismate synthase activity"/>
    <property type="evidence" value="ECO:0007669"/>
    <property type="project" value="UniProtKB-UniRule"/>
</dbReference>
<comment type="caution">
    <text evidence="12">The sequence shown here is derived from an EMBL/GenBank/DDBJ whole genome shotgun (WGS) entry which is preliminary data.</text>
</comment>
<keyword evidence="5 11" id="KW-0285">Flavoprotein</keyword>
<evidence type="ECO:0000256" key="11">
    <source>
        <dbReference type="HAMAP-Rule" id="MF_00300"/>
    </source>
</evidence>
<feature type="binding site" evidence="11">
    <location>
        <position position="295"/>
    </location>
    <ligand>
        <name>FMN</name>
        <dbReference type="ChEBI" id="CHEBI:58210"/>
    </ligand>
</feature>
<evidence type="ECO:0000256" key="9">
    <source>
        <dbReference type="ARBA" id="ARBA00023141"/>
    </source>
</evidence>
<dbReference type="Pfam" id="PF01264">
    <property type="entry name" value="Chorismate_synt"/>
    <property type="match status" value="1"/>
</dbReference>
<keyword evidence="4 11" id="KW-0028">Amino-acid biosynthesis</keyword>
<dbReference type="NCBIfam" id="NF003793">
    <property type="entry name" value="PRK05382.1"/>
    <property type="match status" value="1"/>
</dbReference>
<feature type="binding site" evidence="11">
    <location>
        <begin position="133"/>
        <end position="135"/>
    </location>
    <ligand>
        <name>FMN</name>
        <dbReference type="ChEBI" id="CHEBI:58210"/>
    </ligand>
</feature>
<dbReference type="CDD" id="cd07304">
    <property type="entry name" value="Chorismate_synthase"/>
    <property type="match status" value="1"/>
</dbReference>
<evidence type="ECO:0000256" key="7">
    <source>
        <dbReference type="ARBA" id="ARBA00022827"/>
    </source>
</evidence>
<dbReference type="RefSeq" id="WP_073716266.1">
    <property type="nucleotide sequence ID" value="NZ_MQVR01000020.1"/>
</dbReference>
<dbReference type="Gene3D" id="3.60.150.10">
    <property type="entry name" value="Chorismate synthase AroC"/>
    <property type="match status" value="1"/>
</dbReference>
<dbReference type="STRING" id="208480.SAMN02910418_01486"/>
<dbReference type="GO" id="GO:0009423">
    <property type="term" value="P:chorismate biosynthetic process"/>
    <property type="evidence" value="ECO:0007669"/>
    <property type="project" value="UniProtKB-UniRule"/>
</dbReference>
<dbReference type="GO" id="GO:0005829">
    <property type="term" value="C:cytosol"/>
    <property type="evidence" value="ECO:0007669"/>
    <property type="project" value="TreeGrafter"/>
</dbReference>
<keyword evidence="7 11" id="KW-0274">FAD</keyword>
<comment type="catalytic activity">
    <reaction evidence="11">
        <text>5-O-(1-carboxyvinyl)-3-phosphoshikimate = chorismate + phosphate</text>
        <dbReference type="Rhea" id="RHEA:21020"/>
        <dbReference type="ChEBI" id="CHEBI:29748"/>
        <dbReference type="ChEBI" id="CHEBI:43474"/>
        <dbReference type="ChEBI" id="CHEBI:57701"/>
        <dbReference type="EC" id="4.2.3.5"/>
    </reaction>
</comment>
<evidence type="ECO:0000256" key="8">
    <source>
        <dbReference type="ARBA" id="ARBA00022857"/>
    </source>
</evidence>
<reference evidence="13" key="1">
    <citation type="submission" date="2016-12" db="EMBL/GenBank/DDBJ databases">
        <authorList>
            <person name="Meng X."/>
        </authorList>
    </citation>
    <scope>NUCLEOTIDE SEQUENCE [LARGE SCALE GENOMIC DNA]</scope>
    <source>
        <strain evidence="13">DSM 19116</strain>
    </source>
</reference>
<evidence type="ECO:0000256" key="2">
    <source>
        <dbReference type="ARBA" id="ARBA00008014"/>
    </source>
</evidence>
<dbReference type="UniPathway" id="UPA00053">
    <property type="reaction ID" value="UER00090"/>
</dbReference>
<evidence type="ECO:0000313" key="13">
    <source>
        <dbReference type="Proteomes" id="UP000185628"/>
    </source>
</evidence>
<feature type="binding site" evidence="11">
    <location>
        <position position="40"/>
    </location>
    <ligand>
        <name>NADP(+)</name>
        <dbReference type="ChEBI" id="CHEBI:58349"/>
    </ligand>
</feature>
<evidence type="ECO:0000313" key="12">
    <source>
        <dbReference type="EMBL" id="OKL54310.1"/>
    </source>
</evidence>
<dbReference type="OrthoDB" id="9771806at2"/>
<evidence type="ECO:0000256" key="10">
    <source>
        <dbReference type="ARBA" id="ARBA00023239"/>
    </source>
</evidence>
<dbReference type="PANTHER" id="PTHR21085:SF0">
    <property type="entry name" value="CHORISMATE SYNTHASE"/>
    <property type="match status" value="1"/>
</dbReference>
<sequence>MFSWSTAGESHGQALVALAEGVPAGVEVTSAEFAAALARRRLGYGRGARMSFEQDVVQVLAGLVHGRTIGSPVALTIGNSEWPKWTEVMGVDPIDCEPTGARAAALKRPRPGHADFAGMAKYGHTDCRPILERASARETAARVALGTLAEAIIEQIAGIRVVSHVIECGYVALPDDGIRPGPADTPALDETQVRCLDPDTDAAMVAEIDAAKKAGDTLGGIVEVIAYGVPVGLGSHVEADRRLDAALAAALMSIQAIKGVEIGDGFHQARSRGSRAHDEMTPTARLTNLAGGIEGGMSNGSPIVVRAALKPISSVPRALRTFNVDSGEEDVAINQRSDTCAVAPAAVVAQAMVALVLARALLDKTGGDSVAEARRNLASYLDNLPPAIAAVLGHDD</sequence>
<comment type="pathway">
    <text evidence="1 11">Metabolic intermediate biosynthesis; chorismate biosynthesis; chorismate from D-erythrose 4-phosphate and phosphoenolpyruvate: step 7/7.</text>
</comment>
<evidence type="ECO:0000256" key="4">
    <source>
        <dbReference type="ARBA" id="ARBA00022605"/>
    </source>
</evidence>